<feature type="signal peptide" evidence="16">
    <location>
        <begin position="1"/>
        <end position="23"/>
    </location>
</feature>
<dbReference type="PANTHER" id="PTHR14789:SF9">
    <property type="entry name" value="THROMBOMODULIN"/>
    <property type="match status" value="1"/>
</dbReference>
<dbReference type="InterPro" id="IPR016187">
    <property type="entry name" value="CTDL_fold"/>
</dbReference>
<evidence type="ECO:0000256" key="6">
    <source>
        <dbReference type="ARBA" id="ARBA00022729"/>
    </source>
</evidence>
<dbReference type="SUPFAM" id="SSF56436">
    <property type="entry name" value="C-type lectin-like"/>
    <property type="match status" value="1"/>
</dbReference>
<keyword evidence="2 14" id="KW-0245">EGF-like domain</keyword>
<feature type="domain" description="EGF-like" evidence="17">
    <location>
        <begin position="232"/>
        <end position="270"/>
    </location>
</feature>
<dbReference type="PROSITE" id="PS01186">
    <property type="entry name" value="EGF_2"/>
    <property type="match status" value="1"/>
</dbReference>
<keyword evidence="3" id="KW-0597">Phosphoprotein</keyword>
<evidence type="ECO:0000313" key="20">
    <source>
        <dbReference type="Proteomes" id="UP001479290"/>
    </source>
</evidence>
<name>A0AAW1ZFD9_CULAL</name>
<keyword evidence="9 15" id="KW-1133">Transmembrane helix</keyword>
<evidence type="ECO:0000256" key="5">
    <source>
        <dbReference type="ARBA" id="ARBA00022692"/>
    </source>
</evidence>
<keyword evidence="12" id="KW-0675">Receptor</keyword>
<protein>
    <recommendedName>
        <fullName evidence="21">Thrombomodulin</fullName>
    </recommendedName>
</protein>
<dbReference type="PROSITE" id="PS50026">
    <property type="entry name" value="EGF_3"/>
    <property type="match status" value="1"/>
</dbReference>
<evidence type="ECO:0000256" key="16">
    <source>
        <dbReference type="SAM" id="SignalP"/>
    </source>
</evidence>
<dbReference type="SMART" id="SM00181">
    <property type="entry name" value="EGF"/>
    <property type="match status" value="3"/>
</dbReference>
<keyword evidence="7" id="KW-0430">Lectin</keyword>
<dbReference type="FunFam" id="2.10.25.10:FF:000009">
    <property type="entry name" value="Low-density lipoprotein receptor isoform 1"/>
    <property type="match status" value="1"/>
</dbReference>
<dbReference type="SMART" id="SM00034">
    <property type="entry name" value="CLECT"/>
    <property type="match status" value="1"/>
</dbReference>
<evidence type="ECO:0000313" key="19">
    <source>
        <dbReference type="EMBL" id="KAK9960075.1"/>
    </source>
</evidence>
<dbReference type="CDD" id="cd00054">
    <property type="entry name" value="EGF_CA"/>
    <property type="match status" value="1"/>
</dbReference>
<dbReference type="EMBL" id="JAWDJR010000017">
    <property type="protein sequence ID" value="KAK9960075.1"/>
    <property type="molecule type" value="Genomic_DNA"/>
</dbReference>
<feature type="domain" description="C-type lectin" evidence="18">
    <location>
        <begin position="29"/>
        <end position="152"/>
    </location>
</feature>
<dbReference type="PROSITE" id="PS01187">
    <property type="entry name" value="EGF_CA"/>
    <property type="match status" value="1"/>
</dbReference>
<reference evidence="19 20" key="1">
    <citation type="submission" date="2024-05" db="EMBL/GenBank/DDBJ databases">
        <title>A high-quality chromosomal-level genome assembly of Topmouth culter (Culter alburnus).</title>
        <authorList>
            <person name="Zhao H."/>
        </authorList>
    </citation>
    <scope>NUCLEOTIDE SEQUENCE [LARGE SCALE GENOMIC DNA]</scope>
    <source>
        <strain evidence="19">CATC2023</strain>
        <tissue evidence="19">Muscle</tissue>
    </source>
</reference>
<evidence type="ECO:0000256" key="11">
    <source>
        <dbReference type="ARBA" id="ARBA00023157"/>
    </source>
</evidence>
<dbReference type="GO" id="GO:0005509">
    <property type="term" value="F:calcium ion binding"/>
    <property type="evidence" value="ECO:0007669"/>
    <property type="project" value="InterPro"/>
</dbReference>
<dbReference type="InterPro" id="IPR001881">
    <property type="entry name" value="EGF-like_Ca-bd_dom"/>
</dbReference>
<evidence type="ECO:0000259" key="18">
    <source>
        <dbReference type="PROSITE" id="PS50041"/>
    </source>
</evidence>
<dbReference type="PROSITE" id="PS00010">
    <property type="entry name" value="ASX_HYDROXYL"/>
    <property type="match status" value="1"/>
</dbReference>
<evidence type="ECO:0000256" key="4">
    <source>
        <dbReference type="ARBA" id="ARBA00022583"/>
    </source>
</evidence>
<dbReference type="SUPFAM" id="SSF57196">
    <property type="entry name" value="EGF/Laminin"/>
    <property type="match status" value="1"/>
</dbReference>
<dbReference type="AlphaFoldDB" id="A0AAW1ZFD9"/>
<evidence type="ECO:0000256" key="12">
    <source>
        <dbReference type="ARBA" id="ARBA00023170"/>
    </source>
</evidence>
<feature type="chain" id="PRO_5044025079" description="Thrombomodulin" evidence="16">
    <location>
        <begin position="24"/>
        <end position="345"/>
    </location>
</feature>
<dbReference type="SMART" id="SM00179">
    <property type="entry name" value="EGF_CA"/>
    <property type="match status" value="2"/>
</dbReference>
<sequence>MDSYGQTILAIVLISSCARLVHSCACSSNLKYCADIYQKPVDFKTAQENCRERGGQLSIHSNISDEVAGFLLDNMIGHFWIGLHLPRDQCSRNMSTLREGERTTELTNWESAETPCVPRCVSVSGDRKLTERPCTDKLDGFLCEDPEGDLCKGNVVILDNARCLLGHCEHKCTPMKTGYRCSCYERFRPNARDPRRCDFYCSTSVCKALCMRGGAACWCPTGFVRSEQNCEDIDECSSNHDCAHMCINTIGSYKCACYEPFVSVNGTACTFNPSLLNDQVFTTLSPNFIARGALSTPGEYVGLIIFLVLAIFAVLALVYYLRGRKATVQECNPPDYNEFQGSVSK</sequence>
<keyword evidence="6 16" id="KW-0732">Signal</keyword>
<keyword evidence="5 15" id="KW-0812">Transmembrane</keyword>
<dbReference type="InterPro" id="IPR018097">
    <property type="entry name" value="EGF_Ca-bd_CS"/>
</dbReference>
<dbReference type="Proteomes" id="UP001479290">
    <property type="component" value="Unassembled WGS sequence"/>
</dbReference>
<proteinExistence type="predicted"/>
<feature type="transmembrane region" description="Helical" evidence="15">
    <location>
        <begin position="300"/>
        <end position="321"/>
    </location>
</feature>
<dbReference type="InterPro" id="IPR000742">
    <property type="entry name" value="EGF"/>
</dbReference>
<gene>
    <name evidence="19" type="ORF">ABG768_010151</name>
</gene>
<organism evidence="19 20">
    <name type="scientific">Culter alburnus</name>
    <name type="common">Topmouth culter</name>
    <dbReference type="NCBI Taxonomy" id="194366"/>
    <lineage>
        <taxon>Eukaryota</taxon>
        <taxon>Metazoa</taxon>
        <taxon>Chordata</taxon>
        <taxon>Craniata</taxon>
        <taxon>Vertebrata</taxon>
        <taxon>Euteleostomi</taxon>
        <taxon>Actinopterygii</taxon>
        <taxon>Neopterygii</taxon>
        <taxon>Teleostei</taxon>
        <taxon>Ostariophysi</taxon>
        <taxon>Cypriniformes</taxon>
        <taxon>Xenocyprididae</taxon>
        <taxon>Xenocypridinae</taxon>
        <taxon>Culter</taxon>
    </lineage>
</organism>
<dbReference type="PANTHER" id="PTHR14789">
    <property type="entry name" value="CHONDROLECTIN VARIANT CHODLFDELTAE"/>
    <property type="match status" value="1"/>
</dbReference>
<feature type="disulfide bond" evidence="14">
    <location>
        <begin position="236"/>
        <end position="246"/>
    </location>
</feature>
<dbReference type="InterPro" id="IPR001304">
    <property type="entry name" value="C-type_lectin-like"/>
</dbReference>
<keyword evidence="13" id="KW-0325">Glycoprotein</keyword>
<evidence type="ECO:0000256" key="8">
    <source>
        <dbReference type="ARBA" id="ARBA00022737"/>
    </source>
</evidence>
<dbReference type="InterPro" id="IPR049883">
    <property type="entry name" value="NOTCH1_EGF-like"/>
</dbReference>
<keyword evidence="4" id="KW-0254">Endocytosis</keyword>
<evidence type="ECO:0000256" key="2">
    <source>
        <dbReference type="ARBA" id="ARBA00022536"/>
    </source>
</evidence>
<dbReference type="PROSITE" id="PS50041">
    <property type="entry name" value="C_TYPE_LECTIN_2"/>
    <property type="match status" value="1"/>
</dbReference>
<dbReference type="GO" id="GO:0006897">
    <property type="term" value="P:endocytosis"/>
    <property type="evidence" value="ECO:0007669"/>
    <property type="project" value="UniProtKB-KW"/>
</dbReference>
<dbReference type="GO" id="GO:0016020">
    <property type="term" value="C:membrane"/>
    <property type="evidence" value="ECO:0007669"/>
    <property type="project" value="UniProtKB-SubCell"/>
</dbReference>
<keyword evidence="8" id="KW-0677">Repeat</keyword>
<evidence type="ECO:0000256" key="13">
    <source>
        <dbReference type="ARBA" id="ARBA00023180"/>
    </source>
</evidence>
<keyword evidence="10 15" id="KW-0472">Membrane</keyword>
<evidence type="ECO:0000256" key="14">
    <source>
        <dbReference type="PROSITE-ProRule" id="PRU00076"/>
    </source>
</evidence>
<evidence type="ECO:0000256" key="15">
    <source>
        <dbReference type="SAM" id="Phobius"/>
    </source>
</evidence>
<evidence type="ECO:0008006" key="21">
    <source>
        <dbReference type="Google" id="ProtNLM"/>
    </source>
</evidence>
<keyword evidence="11 14" id="KW-1015">Disulfide bond</keyword>
<comment type="caution">
    <text evidence="14">Lacks conserved residue(s) required for the propagation of feature annotation.</text>
</comment>
<dbReference type="Gene3D" id="3.10.100.10">
    <property type="entry name" value="Mannose-Binding Protein A, subunit A"/>
    <property type="match status" value="1"/>
</dbReference>
<evidence type="ECO:0000256" key="1">
    <source>
        <dbReference type="ARBA" id="ARBA00004479"/>
    </source>
</evidence>
<accession>A0AAW1ZFD9</accession>
<dbReference type="Pfam" id="PF07645">
    <property type="entry name" value="EGF_CA"/>
    <property type="match status" value="1"/>
</dbReference>
<evidence type="ECO:0000259" key="17">
    <source>
        <dbReference type="PROSITE" id="PS50026"/>
    </source>
</evidence>
<keyword evidence="20" id="KW-1185">Reference proteome</keyword>
<evidence type="ECO:0000256" key="9">
    <source>
        <dbReference type="ARBA" id="ARBA00022989"/>
    </source>
</evidence>
<evidence type="ECO:0000256" key="3">
    <source>
        <dbReference type="ARBA" id="ARBA00022553"/>
    </source>
</evidence>
<dbReference type="GO" id="GO:0030246">
    <property type="term" value="F:carbohydrate binding"/>
    <property type="evidence" value="ECO:0007669"/>
    <property type="project" value="UniProtKB-KW"/>
</dbReference>
<evidence type="ECO:0000256" key="7">
    <source>
        <dbReference type="ARBA" id="ARBA00022734"/>
    </source>
</evidence>
<comment type="caution">
    <text evidence="19">The sequence shown here is derived from an EMBL/GenBank/DDBJ whole genome shotgun (WGS) entry which is preliminary data.</text>
</comment>
<dbReference type="InterPro" id="IPR051505">
    <property type="entry name" value="C-type_lectin_domain"/>
</dbReference>
<dbReference type="InterPro" id="IPR000152">
    <property type="entry name" value="EGF-type_Asp/Asn_hydroxyl_site"/>
</dbReference>
<dbReference type="Gene3D" id="2.10.25.10">
    <property type="entry name" value="Laminin"/>
    <property type="match status" value="2"/>
</dbReference>
<comment type="subcellular location">
    <subcellularLocation>
        <location evidence="1">Membrane</location>
        <topology evidence="1">Single-pass type I membrane protein</topology>
    </subcellularLocation>
</comment>
<dbReference type="InterPro" id="IPR016186">
    <property type="entry name" value="C-type_lectin-like/link_sf"/>
</dbReference>
<evidence type="ECO:0000256" key="10">
    <source>
        <dbReference type="ARBA" id="ARBA00023136"/>
    </source>
</evidence>